<organism evidence="2 3">
    <name type="scientific">Arenimonas fontis</name>
    <dbReference type="NCBI Taxonomy" id="2608255"/>
    <lineage>
        <taxon>Bacteria</taxon>
        <taxon>Pseudomonadati</taxon>
        <taxon>Pseudomonadota</taxon>
        <taxon>Gammaproteobacteria</taxon>
        <taxon>Lysobacterales</taxon>
        <taxon>Lysobacteraceae</taxon>
        <taxon>Arenimonas</taxon>
    </lineage>
</organism>
<comment type="caution">
    <text evidence="2">The sequence shown here is derived from an EMBL/GenBank/DDBJ whole genome shotgun (WGS) entry which is preliminary data.</text>
</comment>
<name>A0A5B2ZDI6_9GAMM</name>
<feature type="transmembrane region" description="Helical" evidence="1">
    <location>
        <begin position="24"/>
        <end position="47"/>
    </location>
</feature>
<keyword evidence="1" id="KW-1133">Transmembrane helix</keyword>
<dbReference type="RefSeq" id="WP_149860590.1">
    <property type="nucleotide sequence ID" value="NZ_VUOD01000004.1"/>
</dbReference>
<proteinExistence type="predicted"/>
<accession>A0A5B2ZDI6</accession>
<evidence type="ECO:0000256" key="1">
    <source>
        <dbReference type="SAM" id="Phobius"/>
    </source>
</evidence>
<protein>
    <submittedName>
        <fullName evidence="2">Uncharacterized protein</fullName>
    </submittedName>
</protein>
<reference evidence="2 3" key="1">
    <citation type="submission" date="2019-09" db="EMBL/GenBank/DDBJ databases">
        <title>Arenimonas chukotkensis sp. nov., a bacterium isolated from Chukotka hot spring, Arctic region, Russia.</title>
        <authorList>
            <person name="Zayulina K.S."/>
            <person name="Prokofeva M.I."/>
            <person name="Elcheninov A.G."/>
            <person name="Novikov A."/>
            <person name="Kochetkova T.V."/>
            <person name="Kublanov I.V."/>
        </authorList>
    </citation>
    <scope>NUCLEOTIDE SEQUENCE [LARGE SCALE GENOMIC DNA]</scope>
    <source>
        <strain evidence="2 3">3729k</strain>
    </source>
</reference>
<dbReference type="AlphaFoldDB" id="A0A5B2ZDI6"/>
<feature type="transmembrane region" description="Helical" evidence="1">
    <location>
        <begin position="53"/>
        <end position="74"/>
    </location>
</feature>
<feature type="transmembrane region" description="Helical" evidence="1">
    <location>
        <begin position="113"/>
        <end position="131"/>
    </location>
</feature>
<keyword evidence="3" id="KW-1185">Reference proteome</keyword>
<gene>
    <name evidence="2" type="ORF">F0415_07565</name>
</gene>
<dbReference type="EMBL" id="VUOD01000004">
    <property type="protein sequence ID" value="KAA2285091.1"/>
    <property type="molecule type" value="Genomic_DNA"/>
</dbReference>
<keyword evidence="1" id="KW-0812">Transmembrane</keyword>
<feature type="transmembrane region" description="Helical" evidence="1">
    <location>
        <begin position="81"/>
        <end position="101"/>
    </location>
</feature>
<evidence type="ECO:0000313" key="3">
    <source>
        <dbReference type="Proteomes" id="UP000322165"/>
    </source>
</evidence>
<evidence type="ECO:0000313" key="2">
    <source>
        <dbReference type="EMBL" id="KAA2285091.1"/>
    </source>
</evidence>
<feature type="transmembrane region" description="Helical" evidence="1">
    <location>
        <begin position="152"/>
        <end position="169"/>
    </location>
</feature>
<dbReference type="Proteomes" id="UP000322165">
    <property type="component" value="Unassembled WGS sequence"/>
</dbReference>
<reference evidence="2 3" key="2">
    <citation type="submission" date="2019-09" db="EMBL/GenBank/DDBJ databases">
        <authorList>
            <person name="Mazur A."/>
        </authorList>
    </citation>
    <scope>NUCLEOTIDE SEQUENCE [LARGE SCALE GENOMIC DNA]</scope>
    <source>
        <strain evidence="2 3">3729k</strain>
    </source>
</reference>
<keyword evidence="1" id="KW-0472">Membrane</keyword>
<sequence>MKLKSDLSINGRLYRKGEKAPTGCLYPFFLVHMGAFGGSGFLMAYFAEGVDVAFLYMHGGFAILVYLVFYLAIFGREEVRWMFINAALGTFGIYTEIGWLLGLFGKRVGDFPWYVHVIPFLYYVLYTFLLRQALLDLFGAREDPARRRRVERWYVTGSLLVYGTLFVLGRL</sequence>